<comment type="caution">
    <text evidence="1">The sequence shown here is derived from an EMBL/GenBank/DDBJ whole genome shotgun (WGS) entry which is preliminary data.</text>
</comment>
<dbReference type="AlphaFoldDB" id="A0A2G5T3Q6"/>
<name>A0A2G5T3Q6_9PELO</name>
<reference evidence="2" key="1">
    <citation type="submission" date="2017-10" db="EMBL/GenBank/DDBJ databases">
        <title>Rapid genome shrinkage in a self-fertile nematode reveals novel sperm competition proteins.</title>
        <authorList>
            <person name="Yin D."/>
            <person name="Schwarz E.M."/>
            <person name="Thomas C.G."/>
            <person name="Felde R.L."/>
            <person name="Korf I.F."/>
            <person name="Cutter A.D."/>
            <person name="Schartner C.M."/>
            <person name="Ralston E.J."/>
            <person name="Meyer B.J."/>
            <person name="Haag E.S."/>
        </authorList>
    </citation>
    <scope>NUCLEOTIDE SEQUENCE [LARGE SCALE GENOMIC DNA]</scope>
    <source>
        <strain evidence="2">JU1422</strain>
    </source>
</reference>
<organism evidence="1 2">
    <name type="scientific">Caenorhabditis nigoni</name>
    <dbReference type="NCBI Taxonomy" id="1611254"/>
    <lineage>
        <taxon>Eukaryota</taxon>
        <taxon>Metazoa</taxon>
        <taxon>Ecdysozoa</taxon>
        <taxon>Nematoda</taxon>
        <taxon>Chromadorea</taxon>
        <taxon>Rhabditida</taxon>
        <taxon>Rhabditina</taxon>
        <taxon>Rhabditomorpha</taxon>
        <taxon>Rhabditoidea</taxon>
        <taxon>Rhabditidae</taxon>
        <taxon>Peloderinae</taxon>
        <taxon>Caenorhabditis</taxon>
    </lineage>
</organism>
<dbReference type="Proteomes" id="UP000230233">
    <property type="component" value="Chromosome X"/>
</dbReference>
<proteinExistence type="predicted"/>
<keyword evidence="2" id="KW-1185">Reference proteome</keyword>
<evidence type="ECO:0000313" key="2">
    <source>
        <dbReference type="Proteomes" id="UP000230233"/>
    </source>
</evidence>
<dbReference type="EMBL" id="PDUG01000006">
    <property type="protein sequence ID" value="PIC21852.1"/>
    <property type="molecule type" value="Genomic_DNA"/>
</dbReference>
<protein>
    <submittedName>
        <fullName evidence="1">Uncharacterized protein</fullName>
    </submittedName>
</protein>
<sequence>MHESLVVTVQIKLGASAYSSMKHPYCEKLPRTSVSNARRDCVAKENETMMTRLSACNFWTEVEAFQLSDGSCSDFGQKLPTDSSVTDNGRSLARI</sequence>
<evidence type="ECO:0000313" key="1">
    <source>
        <dbReference type="EMBL" id="PIC21852.1"/>
    </source>
</evidence>
<accession>A0A2G5T3Q6</accession>
<gene>
    <name evidence="1" type="primary">Cnig_chr_X.g26539</name>
    <name evidence="1" type="ORF">B9Z55_026539</name>
</gene>